<keyword evidence="2" id="KW-0732">Signal</keyword>
<name>A0ABX3NU76_9BACT</name>
<comment type="caution">
    <text evidence="4">The sequence shown here is derived from an EMBL/GenBank/DDBJ whole genome shotgun (WGS) entry which is preliminary data.</text>
</comment>
<dbReference type="InterPro" id="IPR049492">
    <property type="entry name" value="BD-FAE-like_dom"/>
</dbReference>
<feature type="chain" id="PRO_5045343298" evidence="2">
    <location>
        <begin position="21"/>
        <end position="305"/>
    </location>
</feature>
<gene>
    <name evidence="4" type="ORF">A4D02_31750</name>
</gene>
<dbReference type="RefSeq" id="WP_014221205.1">
    <property type="nucleotide sequence ID" value="NZ_LWBO01000015.1"/>
</dbReference>
<protein>
    <submittedName>
        <fullName evidence="4">1,4-beta-xylanase</fullName>
    </submittedName>
</protein>
<evidence type="ECO:0000313" key="4">
    <source>
        <dbReference type="EMBL" id="OQP46372.1"/>
    </source>
</evidence>
<dbReference type="InterPro" id="IPR029058">
    <property type="entry name" value="AB_hydrolase_fold"/>
</dbReference>
<evidence type="ECO:0000259" key="3">
    <source>
        <dbReference type="Pfam" id="PF20434"/>
    </source>
</evidence>
<accession>A0ABX3NU76</accession>
<dbReference type="Gene3D" id="3.40.50.1820">
    <property type="entry name" value="alpha/beta hydrolase"/>
    <property type="match status" value="1"/>
</dbReference>
<keyword evidence="5" id="KW-1185">Reference proteome</keyword>
<keyword evidence="1" id="KW-0378">Hydrolase</keyword>
<organism evidence="4 5">
    <name type="scientific">Niastella koreensis</name>
    <dbReference type="NCBI Taxonomy" id="354356"/>
    <lineage>
        <taxon>Bacteria</taxon>
        <taxon>Pseudomonadati</taxon>
        <taxon>Bacteroidota</taxon>
        <taxon>Chitinophagia</taxon>
        <taxon>Chitinophagales</taxon>
        <taxon>Chitinophagaceae</taxon>
        <taxon>Niastella</taxon>
    </lineage>
</organism>
<dbReference type="PANTHER" id="PTHR48081:SF6">
    <property type="entry name" value="PEPTIDASE S9 PROLYL OLIGOPEPTIDASE CATALYTIC DOMAIN-CONTAINING PROTEIN"/>
    <property type="match status" value="1"/>
</dbReference>
<dbReference type="Proteomes" id="UP000192277">
    <property type="component" value="Unassembled WGS sequence"/>
</dbReference>
<dbReference type="EMBL" id="LWBO01000015">
    <property type="protein sequence ID" value="OQP46372.1"/>
    <property type="molecule type" value="Genomic_DNA"/>
</dbReference>
<evidence type="ECO:0000256" key="1">
    <source>
        <dbReference type="ARBA" id="ARBA00022801"/>
    </source>
</evidence>
<feature type="domain" description="BD-FAE-like" evidence="3">
    <location>
        <begin position="61"/>
        <end position="259"/>
    </location>
</feature>
<dbReference type="SUPFAM" id="SSF53474">
    <property type="entry name" value="alpha/beta-Hydrolases"/>
    <property type="match status" value="1"/>
</dbReference>
<reference evidence="4 5" key="1">
    <citation type="submission" date="2016-04" db="EMBL/GenBank/DDBJ databases">
        <authorList>
            <person name="Chen L."/>
            <person name="Zhuang W."/>
            <person name="Wang G."/>
        </authorList>
    </citation>
    <scope>NUCLEOTIDE SEQUENCE [LARGE SCALE GENOMIC DNA]</scope>
    <source>
        <strain evidence="5">GR20</strain>
    </source>
</reference>
<dbReference type="InterPro" id="IPR050300">
    <property type="entry name" value="GDXG_lipolytic_enzyme"/>
</dbReference>
<proteinExistence type="predicted"/>
<dbReference type="Pfam" id="PF20434">
    <property type="entry name" value="BD-FAE"/>
    <property type="match status" value="1"/>
</dbReference>
<evidence type="ECO:0000313" key="5">
    <source>
        <dbReference type="Proteomes" id="UP000192277"/>
    </source>
</evidence>
<sequence>MKKLLSLSVTLICFALITCAQTVMPLYPDSIPNSKPVPDEEKADTNASGRIMISKVSRPTLTVYLPPKEKANGAAVIVIPGGGYRNVAAVHEGSEVAQRFNEMGVTAFVLKYRLPSDVTMVNKEIGPVQDAQRAIQVVRERAKEWGIDKNRVGIIGFSAGGHLASTAGTHFNHAYIDAGKKANLRPDFMILVYPVISFADSICHMGSRENLIGKDPSPQKKEEYSNELQVTKKTPPTYLVHAEDDSTVKVQNMLLFATALQKNKVPFDFYLYEKGGHGFGLVNKTSEVKWMDLVQEWMTKSGWMK</sequence>
<feature type="signal peptide" evidence="2">
    <location>
        <begin position="1"/>
        <end position="20"/>
    </location>
</feature>
<dbReference type="PANTHER" id="PTHR48081">
    <property type="entry name" value="AB HYDROLASE SUPERFAMILY PROTEIN C4A8.06C"/>
    <property type="match status" value="1"/>
</dbReference>
<evidence type="ECO:0000256" key="2">
    <source>
        <dbReference type="SAM" id="SignalP"/>
    </source>
</evidence>